<dbReference type="AlphaFoldDB" id="A0A1M4ZTC8"/>
<name>A0A1M4ZTC8_9GAMM</name>
<gene>
    <name evidence="2" type="ORF">SAMN02745204_02030</name>
</gene>
<feature type="compositionally biased region" description="Polar residues" evidence="1">
    <location>
        <begin position="29"/>
        <end position="38"/>
    </location>
</feature>
<keyword evidence="3" id="KW-1185">Reference proteome</keyword>
<sequence>MGQPKKNSNQSSAATVGYEAAHWYMTDTLHGSTDSAGQSGEGNIRNATR</sequence>
<protein>
    <submittedName>
        <fullName evidence="2">Uncharacterized protein</fullName>
    </submittedName>
</protein>
<reference evidence="3" key="1">
    <citation type="submission" date="2016-11" db="EMBL/GenBank/DDBJ databases">
        <authorList>
            <person name="Varghese N."/>
            <person name="Submissions S."/>
        </authorList>
    </citation>
    <scope>NUCLEOTIDE SEQUENCE [LARGE SCALE GENOMIC DNA]</scope>
    <source>
        <strain evidence="3">DSM 14834</strain>
    </source>
</reference>
<dbReference type="RefSeq" id="WP_178137922.1">
    <property type="nucleotide sequence ID" value="NZ_FQUK01000041.1"/>
</dbReference>
<proteinExistence type="predicted"/>
<dbReference type="STRING" id="213588.SAMN02745204_02030"/>
<evidence type="ECO:0000313" key="3">
    <source>
        <dbReference type="Proteomes" id="UP000242857"/>
    </source>
</evidence>
<evidence type="ECO:0000256" key="1">
    <source>
        <dbReference type="SAM" id="MobiDB-lite"/>
    </source>
</evidence>
<accession>A0A1M4ZTC8</accession>
<feature type="region of interest" description="Disordered" evidence="1">
    <location>
        <begin position="29"/>
        <end position="49"/>
    </location>
</feature>
<dbReference type="EMBL" id="FQUK01000041">
    <property type="protein sequence ID" value="SHF21299.1"/>
    <property type="molecule type" value="Genomic_DNA"/>
</dbReference>
<dbReference type="Proteomes" id="UP000242857">
    <property type="component" value="Unassembled WGS sequence"/>
</dbReference>
<evidence type="ECO:0000313" key="2">
    <source>
        <dbReference type="EMBL" id="SHF21299.1"/>
    </source>
</evidence>
<organism evidence="2 3">
    <name type="scientific">Thermomonas hydrothermalis</name>
    <dbReference type="NCBI Taxonomy" id="213588"/>
    <lineage>
        <taxon>Bacteria</taxon>
        <taxon>Pseudomonadati</taxon>
        <taxon>Pseudomonadota</taxon>
        <taxon>Gammaproteobacteria</taxon>
        <taxon>Lysobacterales</taxon>
        <taxon>Lysobacteraceae</taxon>
        <taxon>Thermomonas</taxon>
    </lineage>
</organism>